<comment type="caution">
    <text evidence="1">The sequence shown here is derived from an EMBL/GenBank/DDBJ whole genome shotgun (WGS) entry which is preliminary data.</text>
</comment>
<dbReference type="Proteomes" id="UP001342826">
    <property type="component" value="Unassembled WGS sequence"/>
</dbReference>
<keyword evidence="2" id="KW-1185">Reference proteome</keyword>
<accession>A0ABU6NX38</accession>
<sequence length="247" mass="28418">MGIVLHSKFHLYKNRLFSLPSPLQEADLINDQFLLDKDEKRKIEIYYAPFDYINEHAKIAIIGITPGLHQMKKSFSTILSVKDQLADEEEMLHEVKKNSSFEGTMRKNLIAMLDELQLHTYLGLPSTKEFFDKANDLVHTASMISYPVFYDGKNFNGSRPNILKTDLLKKYIVENFVPEINRLNKPLIIPLGVNVSNVLNFLIENHYIPSQSILSGFPHPSGSNGHRHRQFAENKERMKNIIQTCFG</sequence>
<dbReference type="SUPFAM" id="SSF52141">
    <property type="entry name" value="Uracil-DNA glycosylase-like"/>
    <property type="match status" value="1"/>
</dbReference>
<evidence type="ECO:0008006" key="3">
    <source>
        <dbReference type="Google" id="ProtNLM"/>
    </source>
</evidence>
<reference evidence="1 2" key="1">
    <citation type="submission" date="2023-03" db="EMBL/GenBank/DDBJ databases">
        <title>Bacillus Genome Sequencing.</title>
        <authorList>
            <person name="Dunlap C."/>
        </authorList>
    </citation>
    <scope>NUCLEOTIDE SEQUENCE [LARGE SCALE GENOMIC DNA]</scope>
    <source>
        <strain evidence="1 2">NRS-1717</strain>
    </source>
</reference>
<organism evidence="1 2">
    <name type="scientific">Metabacillus fastidiosus</name>
    <dbReference type="NCBI Taxonomy" id="1458"/>
    <lineage>
        <taxon>Bacteria</taxon>
        <taxon>Bacillati</taxon>
        <taxon>Bacillota</taxon>
        <taxon>Bacilli</taxon>
        <taxon>Bacillales</taxon>
        <taxon>Bacillaceae</taxon>
        <taxon>Metabacillus</taxon>
    </lineage>
</organism>
<gene>
    <name evidence="1" type="ORF">P9271_08960</name>
</gene>
<name>A0ABU6NX38_9BACI</name>
<dbReference type="EMBL" id="JARTFS010000006">
    <property type="protein sequence ID" value="MED4401440.1"/>
    <property type="molecule type" value="Genomic_DNA"/>
</dbReference>
<dbReference type="RefSeq" id="WP_066231996.1">
    <property type="nucleotide sequence ID" value="NZ_JARTFQ010000006.1"/>
</dbReference>
<protein>
    <recommendedName>
        <fullName evidence="3">Uracil DNA glycosylase superfamily protein</fullName>
    </recommendedName>
</protein>
<evidence type="ECO:0000313" key="1">
    <source>
        <dbReference type="EMBL" id="MED4401440.1"/>
    </source>
</evidence>
<proteinExistence type="predicted"/>
<dbReference type="InterPro" id="IPR036895">
    <property type="entry name" value="Uracil-DNA_glycosylase-like_sf"/>
</dbReference>
<dbReference type="GeneID" id="301141995"/>
<evidence type="ECO:0000313" key="2">
    <source>
        <dbReference type="Proteomes" id="UP001342826"/>
    </source>
</evidence>